<dbReference type="SUPFAM" id="SSF48452">
    <property type="entry name" value="TPR-like"/>
    <property type="match status" value="1"/>
</dbReference>
<dbReference type="AlphaFoldDB" id="A0A081D9G9"/>
<dbReference type="Proteomes" id="UP000029647">
    <property type="component" value="Unassembled WGS sequence"/>
</dbReference>
<accession>A0A081D9G9</accession>
<dbReference type="InterPro" id="IPR011990">
    <property type="entry name" value="TPR-like_helical_dom_sf"/>
</dbReference>
<gene>
    <name evidence="2" type="ORF">JCM19275_1844</name>
    <name evidence="1" type="ORF">JCM19296_1157</name>
</gene>
<organism evidence="1 3">
    <name type="scientific">Nonlabens ulvanivorans</name>
    <name type="common">Persicivirga ulvanivorans</name>
    <dbReference type="NCBI Taxonomy" id="906888"/>
    <lineage>
        <taxon>Bacteria</taxon>
        <taxon>Pseudomonadati</taxon>
        <taxon>Bacteroidota</taxon>
        <taxon>Flavobacteriia</taxon>
        <taxon>Flavobacteriales</taxon>
        <taxon>Flavobacteriaceae</taxon>
        <taxon>Nonlabens</taxon>
    </lineage>
</organism>
<dbReference type="PROSITE" id="PS51257">
    <property type="entry name" value="PROKAR_LIPOPROTEIN"/>
    <property type="match status" value="1"/>
</dbReference>
<evidence type="ECO:0000313" key="3">
    <source>
        <dbReference type="Proteomes" id="UP000028980"/>
    </source>
</evidence>
<proteinExistence type="predicted"/>
<evidence type="ECO:0000313" key="2">
    <source>
        <dbReference type="EMBL" id="GAL75393.1"/>
    </source>
</evidence>
<evidence type="ECO:0000313" key="1">
    <source>
        <dbReference type="EMBL" id="GAK75565.1"/>
    </source>
</evidence>
<dbReference type="Proteomes" id="UP000028980">
    <property type="component" value="Unassembled WGS sequence"/>
</dbReference>
<reference evidence="3 4" key="1">
    <citation type="journal article" date="2014" name="Genome Announc.">
        <title>Draft Genome Sequences of Marine Flavobacterium Nonlabens Strains NR17, NR24, NR27, NR32, NR33, and Ara13.</title>
        <authorList>
            <person name="Nakanishi M."/>
            <person name="Meirelles P."/>
            <person name="Suzuki R."/>
            <person name="Takatani N."/>
            <person name="Mino S."/>
            <person name="Suda W."/>
            <person name="Oshima K."/>
            <person name="Hattori M."/>
            <person name="Ohkuma M."/>
            <person name="Hosokawa M."/>
            <person name="Miyashita K."/>
            <person name="Thompson F.L."/>
            <person name="Niwa A."/>
            <person name="Sawabe T."/>
            <person name="Sawabe T."/>
        </authorList>
    </citation>
    <scope>NUCLEOTIDE SEQUENCE [LARGE SCALE GENOMIC DNA]</scope>
    <source>
        <strain evidence="2">JCM 19275</strain>
        <strain evidence="1">JCM 19296</strain>
        <strain evidence="4">JCM19275</strain>
        <strain evidence="3">JCM19296</strain>
    </source>
</reference>
<name>A0A081D9G9_NONUL</name>
<evidence type="ECO:0000313" key="4">
    <source>
        <dbReference type="Proteomes" id="UP000029647"/>
    </source>
</evidence>
<dbReference type="EMBL" id="BBNT01000005">
    <property type="protein sequence ID" value="GAL75393.1"/>
    <property type="molecule type" value="Genomic_DNA"/>
</dbReference>
<sequence length="52" mass="5658">MKTYKLLLLLIGVSIIGCSDLEEDPVGRLSPDGFFQTPQDIQTAVNGAYTMP</sequence>
<dbReference type="EMBL" id="BBLG01000002">
    <property type="protein sequence ID" value="GAK75565.1"/>
    <property type="molecule type" value="Genomic_DNA"/>
</dbReference>
<comment type="caution">
    <text evidence="1">The sequence shown here is derived from an EMBL/GenBank/DDBJ whole genome shotgun (WGS) entry which is preliminary data.</text>
</comment>
<protein>
    <submittedName>
        <fullName evidence="1">Uncharacterized protein</fullName>
    </submittedName>
</protein>